<dbReference type="OrthoDB" id="1434533at2759"/>
<accession>A0A7I8LI22</accession>
<name>A0A7I8LI22_SPIIN</name>
<evidence type="ECO:0000259" key="1">
    <source>
        <dbReference type="Pfam" id="PF07727"/>
    </source>
</evidence>
<feature type="domain" description="Reverse transcriptase Ty1/copia-type" evidence="1">
    <location>
        <begin position="12"/>
        <end position="82"/>
    </location>
</feature>
<dbReference type="InterPro" id="IPR013103">
    <property type="entry name" value="RVT_2"/>
</dbReference>
<sequence length="111" mass="13073">MPRTSFIYLLDYVDDIIIFGPSLDALNSLNLFLNSKFRLKDLGQLKYFLRLKISRSTIEIVLSEFHYTLQLLEENDFLTSKPSTPMDSKVKIKTNIRELLNDPSQYRKLIR</sequence>
<keyword evidence="3" id="KW-1185">Reference proteome</keyword>
<dbReference type="EMBL" id="LR746279">
    <property type="protein sequence ID" value="CAA7409502.1"/>
    <property type="molecule type" value="Genomic_DNA"/>
</dbReference>
<protein>
    <recommendedName>
        <fullName evidence="1">Reverse transcriptase Ty1/copia-type domain-containing protein</fullName>
    </recommendedName>
</protein>
<reference evidence="2" key="1">
    <citation type="submission" date="2020-02" db="EMBL/GenBank/DDBJ databases">
        <authorList>
            <person name="Scholz U."/>
            <person name="Mascher M."/>
            <person name="Fiebig A."/>
        </authorList>
    </citation>
    <scope>NUCLEOTIDE SEQUENCE</scope>
</reference>
<dbReference type="AlphaFoldDB" id="A0A7I8LI22"/>
<organism evidence="2 3">
    <name type="scientific">Spirodela intermedia</name>
    <name type="common">Intermediate duckweed</name>
    <dbReference type="NCBI Taxonomy" id="51605"/>
    <lineage>
        <taxon>Eukaryota</taxon>
        <taxon>Viridiplantae</taxon>
        <taxon>Streptophyta</taxon>
        <taxon>Embryophyta</taxon>
        <taxon>Tracheophyta</taxon>
        <taxon>Spermatophyta</taxon>
        <taxon>Magnoliopsida</taxon>
        <taxon>Liliopsida</taxon>
        <taxon>Araceae</taxon>
        <taxon>Lemnoideae</taxon>
        <taxon>Spirodela</taxon>
    </lineage>
</organism>
<gene>
    <name evidence="2" type="ORF">SI8410_16020180</name>
</gene>
<dbReference type="Pfam" id="PF07727">
    <property type="entry name" value="RVT_2"/>
    <property type="match status" value="1"/>
</dbReference>
<dbReference type="Proteomes" id="UP000663760">
    <property type="component" value="Chromosome 16"/>
</dbReference>
<evidence type="ECO:0000313" key="3">
    <source>
        <dbReference type="Proteomes" id="UP000663760"/>
    </source>
</evidence>
<proteinExistence type="predicted"/>
<evidence type="ECO:0000313" key="2">
    <source>
        <dbReference type="EMBL" id="CAA7409502.1"/>
    </source>
</evidence>